<dbReference type="Pfam" id="PF01695">
    <property type="entry name" value="IstB_IS21"/>
    <property type="match status" value="1"/>
</dbReference>
<dbReference type="InterPro" id="IPR027417">
    <property type="entry name" value="P-loop_NTPase"/>
</dbReference>
<dbReference type="GO" id="GO:0006260">
    <property type="term" value="P:DNA replication"/>
    <property type="evidence" value="ECO:0007669"/>
    <property type="project" value="TreeGrafter"/>
</dbReference>
<gene>
    <name evidence="4" type="ORF">MNBD_GAMMA13-295</name>
</gene>
<name>A0A3B0Z059_9ZZZZ</name>
<dbReference type="CDD" id="cd00009">
    <property type="entry name" value="AAA"/>
    <property type="match status" value="1"/>
</dbReference>
<dbReference type="PANTHER" id="PTHR30050:SF4">
    <property type="entry name" value="ATP-BINDING PROTEIN RV3427C IN INSERTION SEQUENCE-RELATED"/>
    <property type="match status" value="1"/>
</dbReference>
<dbReference type="InterPro" id="IPR028350">
    <property type="entry name" value="DNAC/IstB-like"/>
</dbReference>
<dbReference type="NCBIfam" id="NF038214">
    <property type="entry name" value="IS21_help_AAA"/>
    <property type="match status" value="1"/>
</dbReference>
<proteinExistence type="predicted"/>
<dbReference type="InterPro" id="IPR002611">
    <property type="entry name" value="IstB_ATP-bd"/>
</dbReference>
<protein>
    <submittedName>
        <fullName evidence="4">Mobile element protein</fullName>
    </submittedName>
</protein>
<dbReference type="AlphaFoldDB" id="A0A3B0Z059"/>
<dbReference type="EMBL" id="UOFK01000268">
    <property type="protein sequence ID" value="VAW81613.1"/>
    <property type="molecule type" value="Genomic_DNA"/>
</dbReference>
<evidence type="ECO:0000256" key="1">
    <source>
        <dbReference type="ARBA" id="ARBA00022741"/>
    </source>
</evidence>
<accession>A0A3B0Z059</accession>
<dbReference type="GO" id="GO:0005524">
    <property type="term" value="F:ATP binding"/>
    <property type="evidence" value="ECO:0007669"/>
    <property type="project" value="UniProtKB-KW"/>
</dbReference>
<reference evidence="4" key="1">
    <citation type="submission" date="2018-06" db="EMBL/GenBank/DDBJ databases">
        <authorList>
            <person name="Zhirakovskaya E."/>
        </authorList>
    </citation>
    <scope>NUCLEOTIDE SEQUENCE</scope>
</reference>
<dbReference type="SUPFAM" id="SSF52540">
    <property type="entry name" value="P-loop containing nucleoside triphosphate hydrolases"/>
    <property type="match status" value="1"/>
</dbReference>
<evidence type="ECO:0000313" key="4">
    <source>
        <dbReference type="EMBL" id="VAW81613.1"/>
    </source>
</evidence>
<dbReference type="InterPro" id="IPR047661">
    <property type="entry name" value="IstB"/>
</dbReference>
<keyword evidence="2" id="KW-0067">ATP-binding</keyword>
<dbReference type="PIRSF" id="PIRSF003073">
    <property type="entry name" value="DNAC_TnpB_IstB"/>
    <property type="match status" value="1"/>
</dbReference>
<evidence type="ECO:0000256" key="2">
    <source>
        <dbReference type="ARBA" id="ARBA00022840"/>
    </source>
</evidence>
<feature type="domain" description="IstB-like ATP-binding" evidence="3">
    <location>
        <begin position="7"/>
        <end position="239"/>
    </location>
</feature>
<evidence type="ECO:0000259" key="3">
    <source>
        <dbReference type="Pfam" id="PF01695"/>
    </source>
</evidence>
<organism evidence="4">
    <name type="scientific">hydrothermal vent metagenome</name>
    <dbReference type="NCBI Taxonomy" id="652676"/>
    <lineage>
        <taxon>unclassified sequences</taxon>
        <taxon>metagenomes</taxon>
        <taxon>ecological metagenomes</taxon>
    </lineage>
</organism>
<dbReference type="Gene3D" id="3.40.50.300">
    <property type="entry name" value="P-loop containing nucleotide triphosphate hydrolases"/>
    <property type="match status" value="1"/>
</dbReference>
<dbReference type="PANTHER" id="PTHR30050">
    <property type="entry name" value="CHROMOSOMAL REPLICATION INITIATOR PROTEIN DNAA"/>
    <property type="match status" value="1"/>
</dbReference>
<keyword evidence="1" id="KW-0547">Nucleotide-binding</keyword>
<sequence length="251" mass="28366">MTTHTLTALRQLKLGGMANALQGQLEQIGTYEGLAFTERLALLVEQECLSREQRKQERLIRQARFKLAACVPDIDYQHPRNLKPAQIARLAQGDWINRGQNLLMTGPCGSGKTYLACALGHNACLHGYSVRYYRLSRLLLELTQAKADGSYHKQLKQLAKVQLLVIDDWGLEPMKPAHRNDLMEIMDDRHGQTSTVVISQLPTDQWYASIGDNTLADAILDRLMHNAHRLPLKGESMRKILGQLTEDERLS</sequence>